<evidence type="ECO:0000256" key="1">
    <source>
        <dbReference type="SAM" id="MobiDB-lite"/>
    </source>
</evidence>
<reference evidence="2" key="1">
    <citation type="submission" date="2022-12" db="EMBL/GenBank/DDBJ databases">
        <title>Genome assemblies of Blomia tropicalis.</title>
        <authorList>
            <person name="Cui Y."/>
        </authorList>
    </citation>
    <scope>NUCLEOTIDE SEQUENCE</scope>
    <source>
        <tissue evidence="2">Adult mites</tissue>
    </source>
</reference>
<sequence>MPEFRGLPSDLISIEAERDRDRERESWLNERDRERDLSSGERERESIRSPDPFLLVSAFERVTGERLRERESDLARDRPLLEDEAALPSSPPARSERDVFAGGLFERDRDRDLERSSDSERERRRDSFGDRDRERERLGDRERDFDTARLCDRERDRLRRDLSSCNRMRRPCNSFPSNLSNAAFISE</sequence>
<accession>A0A9Q0M494</accession>
<dbReference type="Proteomes" id="UP001142055">
    <property type="component" value="Chromosome 3"/>
</dbReference>
<keyword evidence="3" id="KW-1185">Reference proteome</keyword>
<evidence type="ECO:0000313" key="3">
    <source>
        <dbReference type="Proteomes" id="UP001142055"/>
    </source>
</evidence>
<organism evidence="2 3">
    <name type="scientific">Blomia tropicalis</name>
    <name type="common">Mite</name>
    <dbReference type="NCBI Taxonomy" id="40697"/>
    <lineage>
        <taxon>Eukaryota</taxon>
        <taxon>Metazoa</taxon>
        <taxon>Ecdysozoa</taxon>
        <taxon>Arthropoda</taxon>
        <taxon>Chelicerata</taxon>
        <taxon>Arachnida</taxon>
        <taxon>Acari</taxon>
        <taxon>Acariformes</taxon>
        <taxon>Sarcoptiformes</taxon>
        <taxon>Astigmata</taxon>
        <taxon>Glycyphagoidea</taxon>
        <taxon>Echimyopodidae</taxon>
        <taxon>Blomia</taxon>
    </lineage>
</organism>
<name>A0A9Q0M494_BLOTA</name>
<comment type="caution">
    <text evidence="2">The sequence shown here is derived from an EMBL/GenBank/DDBJ whole genome shotgun (WGS) entry which is preliminary data.</text>
</comment>
<dbReference type="EMBL" id="JAPWDV010000003">
    <property type="protein sequence ID" value="KAJ6217617.1"/>
    <property type="molecule type" value="Genomic_DNA"/>
</dbReference>
<protein>
    <submittedName>
        <fullName evidence="2">Uncharacterized protein</fullName>
    </submittedName>
</protein>
<feature type="region of interest" description="Disordered" evidence="1">
    <location>
        <begin position="1"/>
        <end position="49"/>
    </location>
</feature>
<feature type="compositionally biased region" description="Basic and acidic residues" evidence="1">
    <location>
        <begin position="68"/>
        <end position="81"/>
    </location>
</feature>
<feature type="region of interest" description="Disordered" evidence="1">
    <location>
        <begin position="68"/>
        <end position="139"/>
    </location>
</feature>
<dbReference type="AlphaFoldDB" id="A0A9Q0M494"/>
<feature type="compositionally biased region" description="Basic and acidic residues" evidence="1">
    <location>
        <begin position="15"/>
        <end position="48"/>
    </location>
</feature>
<gene>
    <name evidence="2" type="ORF">RDWZM_008774</name>
</gene>
<proteinExistence type="predicted"/>
<feature type="compositionally biased region" description="Basic and acidic residues" evidence="1">
    <location>
        <begin position="94"/>
        <end position="139"/>
    </location>
</feature>
<evidence type="ECO:0000313" key="2">
    <source>
        <dbReference type="EMBL" id="KAJ6217617.1"/>
    </source>
</evidence>